<dbReference type="CDD" id="cd00273">
    <property type="entry name" value="Chemokine_CXC"/>
    <property type="match status" value="1"/>
</dbReference>
<dbReference type="InterPro" id="IPR001811">
    <property type="entry name" value="Chemokine_IL8-like_dom"/>
</dbReference>
<dbReference type="GO" id="GO:0008009">
    <property type="term" value="F:chemokine activity"/>
    <property type="evidence" value="ECO:0007669"/>
    <property type="project" value="InterPro"/>
</dbReference>
<reference evidence="7" key="2">
    <citation type="submission" date="2025-09" db="UniProtKB">
        <authorList>
            <consortium name="Ensembl"/>
        </authorList>
    </citation>
    <scope>IDENTIFICATION</scope>
</reference>
<feature type="chain" id="PRO_5044229492" description="Chemokine interleukin-8-like domain-containing protein" evidence="5">
    <location>
        <begin position="20"/>
        <end position="111"/>
    </location>
</feature>
<dbReference type="GO" id="GO:0006952">
    <property type="term" value="P:defense response"/>
    <property type="evidence" value="ECO:0007669"/>
    <property type="project" value="InterPro"/>
</dbReference>
<dbReference type="Ensembl" id="ENSOTST00005068085.2">
    <property type="protein sequence ID" value="ENSOTSP00005062600.2"/>
    <property type="gene ID" value="ENSOTSG00005029980.2"/>
</dbReference>
<dbReference type="GeneTree" id="ENSGT01080000257489"/>
<evidence type="ECO:0000256" key="2">
    <source>
        <dbReference type="ARBA" id="ARBA00010665"/>
    </source>
</evidence>
<evidence type="ECO:0000256" key="1">
    <source>
        <dbReference type="ARBA" id="ARBA00004613"/>
    </source>
</evidence>
<dbReference type="Proteomes" id="UP000694402">
    <property type="component" value="Unassembled WGS sequence"/>
</dbReference>
<feature type="signal peptide" evidence="5">
    <location>
        <begin position="1"/>
        <end position="19"/>
    </location>
</feature>
<keyword evidence="3" id="KW-0202">Cytokine</keyword>
<accession>A0A8C8HBE2</accession>
<protein>
    <recommendedName>
        <fullName evidence="6">Chemokine interleukin-8-like domain-containing protein</fullName>
    </recommendedName>
</protein>
<evidence type="ECO:0000256" key="4">
    <source>
        <dbReference type="ARBA" id="ARBA00022525"/>
    </source>
</evidence>
<dbReference type="SUPFAM" id="SSF54117">
    <property type="entry name" value="Interleukin 8-like chemokines"/>
    <property type="match status" value="1"/>
</dbReference>
<comment type="subcellular location">
    <subcellularLocation>
        <location evidence="1">Secreted</location>
    </subcellularLocation>
</comment>
<evidence type="ECO:0000256" key="5">
    <source>
        <dbReference type="SAM" id="SignalP"/>
    </source>
</evidence>
<dbReference type="SMART" id="SM00199">
    <property type="entry name" value="SCY"/>
    <property type="match status" value="1"/>
</dbReference>
<dbReference type="GO" id="GO:0006955">
    <property type="term" value="P:immune response"/>
    <property type="evidence" value="ECO:0007669"/>
    <property type="project" value="InterPro"/>
</dbReference>
<dbReference type="InterPro" id="IPR039809">
    <property type="entry name" value="Chemokine_b/g/d"/>
</dbReference>
<keyword evidence="8" id="KW-1185">Reference proteome</keyword>
<evidence type="ECO:0000259" key="6">
    <source>
        <dbReference type="SMART" id="SM00199"/>
    </source>
</evidence>
<dbReference type="GO" id="GO:0005615">
    <property type="term" value="C:extracellular space"/>
    <property type="evidence" value="ECO:0007669"/>
    <property type="project" value="UniProtKB-KW"/>
</dbReference>
<evidence type="ECO:0000313" key="8">
    <source>
        <dbReference type="Proteomes" id="UP000694402"/>
    </source>
</evidence>
<dbReference type="InterPro" id="IPR033899">
    <property type="entry name" value="CXC_Chemokine_domain"/>
</dbReference>
<dbReference type="Pfam" id="PF00048">
    <property type="entry name" value="IL8"/>
    <property type="match status" value="1"/>
</dbReference>
<feature type="domain" description="Chemokine interleukin-8-like" evidence="6">
    <location>
        <begin position="26"/>
        <end position="87"/>
    </location>
</feature>
<dbReference type="PANTHER" id="PTHR12015">
    <property type="entry name" value="SMALL INDUCIBLE CYTOKINE A"/>
    <property type="match status" value="1"/>
</dbReference>
<organism evidence="7 8">
    <name type="scientific">Oncorhynchus tshawytscha</name>
    <name type="common">Chinook salmon</name>
    <name type="synonym">Salmo tshawytscha</name>
    <dbReference type="NCBI Taxonomy" id="74940"/>
    <lineage>
        <taxon>Eukaryota</taxon>
        <taxon>Metazoa</taxon>
        <taxon>Chordata</taxon>
        <taxon>Craniata</taxon>
        <taxon>Vertebrata</taxon>
        <taxon>Euteleostomi</taxon>
        <taxon>Actinopterygii</taxon>
        <taxon>Neopterygii</taxon>
        <taxon>Teleostei</taxon>
        <taxon>Protacanthopterygii</taxon>
        <taxon>Salmoniformes</taxon>
        <taxon>Salmonidae</taxon>
        <taxon>Salmoninae</taxon>
        <taxon>Oncorhynchus</taxon>
    </lineage>
</organism>
<dbReference type="Gene3D" id="2.40.50.40">
    <property type="match status" value="1"/>
</dbReference>
<proteinExistence type="inferred from homology"/>
<evidence type="ECO:0000256" key="3">
    <source>
        <dbReference type="ARBA" id="ARBA00022514"/>
    </source>
</evidence>
<dbReference type="AlphaFoldDB" id="A0A8C8HBE2"/>
<dbReference type="PRINTS" id="PR00437">
    <property type="entry name" value="SMALLCYTKCXC"/>
</dbReference>
<keyword evidence="5" id="KW-0732">Signal</keyword>
<name>A0A8C8HBE2_ONCTS</name>
<evidence type="ECO:0000313" key="7">
    <source>
        <dbReference type="Ensembl" id="ENSOTSP00005062600.2"/>
    </source>
</evidence>
<sequence length="111" mass="12233">MRTATLILFCVTVFGAGLAQSPGGRSEKCLCRGKLMQSVRIKRIQKLEVYSNTVFCAKTELIATMKNGKKKCLNPEGKLGKRFLMRKSSLLAFQTGGATEAKSRTGKEEQK</sequence>
<dbReference type="PANTHER" id="PTHR12015:SF210">
    <property type="entry name" value="C-X-C MOTIF CHEMOKINE 9"/>
    <property type="match status" value="1"/>
</dbReference>
<keyword evidence="4" id="KW-0964">Secreted</keyword>
<dbReference type="InterPro" id="IPR001089">
    <property type="entry name" value="Chemokine_CXC"/>
</dbReference>
<dbReference type="InterPro" id="IPR036048">
    <property type="entry name" value="Interleukin_8-like_sf"/>
</dbReference>
<comment type="similarity">
    <text evidence="2">Belongs to the intercrine alpha (chemokine CxC) family.</text>
</comment>
<reference evidence="7" key="1">
    <citation type="submission" date="2025-08" db="UniProtKB">
        <authorList>
            <consortium name="Ensembl"/>
        </authorList>
    </citation>
    <scope>IDENTIFICATION</scope>
</reference>